<evidence type="ECO:0000256" key="4">
    <source>
        <dbReference type="SAM" id="MobiDB-lite"/>
    </source>
</evidence>
<comment type="subcellular location">
    <subcellularLocation>
        <location evidence="1">Cell outer membrane</location>
    </subcellularLocation>
</comment>
<dbReference type="Pfam" id="PF00593">
    <property type="entry name" value="TonB_dep_Rec_b-barrel"/>
    <property type="match status" value="1"/>
</dbReference>
<accession>A0ABW4MBV0</accession>
<keyword evidence="3" id="KW-0998">Cell outer membrane</keyword>
<dbReference type="SUPFAM" id="SSF56935">
    <property type="entry name" value="Porins"/>
    <property type="match status" value="1"/>
</dbReference>
<keyword evidence="2" id="KW-0472">Membrane</keyword>
<evidence type="ECO:0000256" key="2">
    <source>
        <dbReference type="ARBA" id="ARBA00023136"/>
    </source>
</evidence>
<evidence type="ECO:0000313" key="6">
    <source>
        <dbReference type="EMBL" id="MFD1765805.1"/>
    </source>
</evidence>
<dbReference type="InterPro" id="IPR000531">
    <property type="entry name" value="Beta-barrel_TonB"/>
</dbReference>
<gene>
    <name evidence="6" type="ORF">ACFSAG_02980</name>
</gene>
<evidence type="ECO:0000256" key="3">
    <source>
        <dbReference type="ARBA" id="ARBA00023237"/>
    </source>
</evidence>
<dbReference type="PANTHER" id="PTHR47234">
    <property type="match status" value="1"/>
</dbReference>
<feature type="region of interest" description="Disordered" evidence="4">
    <location>
        <begin position="1"/>
        <end position="23"/>
    </location>
</feature>
<dbReference type="Gene3D" id="2.40.170.20">
    <property type="entry name" value="TonB-dependent receptor, beta-barrel domain"/>
    <property type="match status" value="1"/>
</dbReference>
<organism evidence="6 7">
    <name type="scientific">Sphingorhabdus buctiana</name>
    <dbReference type="NCBI Taxonomy" id="1508805"/>
    <lineage>
        <taxon>Bacteria</taxon>
        <taxon>Pseudomonadati</taxon>
        <taxon>Pseudomonadota</taxon>
        <taxon>Alphaproteobacteria</taxon>
        <taxon>Sphingomonadales</taxon>
        <taxon>Sphingomonadaceae</taxon>
        <taxon>Sphingorhabdus</taxon>
    </lineage>
</organism>
<dbReference type="PANTHER" id="PTHR47234:SF1">
    <property type="entry name" value="TONB-DEPENDENT RECEPTOR"/>
    <property type="match status" value="1"/>
</dbReference>
<proteinExistence type="predicted"/>
<evidence type="ECO:0000259" key="5">
    <source>
        <dbReference type="Pfam" id="PF00593"/>
    </source>
</evidence>
<comment type="caution">
    <text evidence="6">The sequence shown here is derived from an EMBL/GenBank/DDBJ whole genome shotgun (WGS) entry which is preliminary data.</text>
</comment>
<evidence type="ECO:0000313" key="7">
    <source>
        <dbReference type="Proteomes" id="UP001597215"/>
    </source>
</evidence>
<keyword evidence="7" id="KW-1185">Reference proteome</keyword>
<reference evidence="7" key="1">
    <citation type="journal article" date="2019" name="Int. J. Syst. Evol. Microbiol.">
        <title>The Global Catalogue of Microorganisms (GCM) 10K type strain sequencing project: providing services to taxonomists for standard genome sequencing and annotation.</title>
        <authorList>
            <consortium name="The Broad Institute Genomics Platform"/>
            <consortium name="The Broad Institute Genome Sequencing Center for Infectious Disease"/>
            <person name="Wu L."/>
            <person name="Ma J."/>
        </authorList>
    </citation>
    <scope>NUCLEOTIDE SEQUENCE [LARGE SCALE GENOMIC DNA]</scope>
    <source>
        <strain evidence="7">CGMCC 1.12449</strain>
    </source>
</reference>
<dbReference type="InterPro" id="IPR036942">
    <property type="entry name" value="Beta-barrel_TonB_sf"/>
</dbReference>
<keyword evidence="6" id="KW-0675">Receptor</keyword>
<dbReference type="Proteomes" id="UP001597215">
    <property type="component" value="Unassembled WGS sequence"/>
</dbReference>
<dbReference type="RefSeq" id="WP_381511243.1">
    <property type="nucleotide sequence ID" value="NZ_JBHUEL010000002.1"/>
</dbReference>
<name>A0ABW4MBV0_9SPHN</name>
<protein>
    <submittedName>
        <fullName evidence="6">TonB-dependent receptor</fullName>
    </submittedName>
</protein>
<feature type="non-terminal residue" evidence="6">
    <location>
        <position position="1"/>
    </location>
</feature>
<feature type="domain" description="TonB-dependent receptor-like beta-barrel" evidence="5">
    <location>
        <begin position="32"/>
        <end position="544"/>
    </location>
</feature>
<sequence length="583" mass="63320">PPKPPDDGPRPQPKLHHLDGRDPGVGLRGDFFAPGWRYDAYAGKSWTDGTYEIESFLIDRLATSLNVVQNANGTFSCVAQASIPNCVAAPELNAASIGGNLSPAYRDYILDNTIGTTLFRETTFSFGVDGPLFALPGGDAQMALGLEYRKQRIDDTPDQQAINGNLYGLTASVPTRGSDSVKEFYGELYLPLIADRPFMENVNINASARYTDYESYGSDVTYKVAGEWQFFEGIGIRGSYGTSYRAPALAEQFLGATSGFIGAGSDPCDADNFPLDPNAYNTTQRTRAANCAAIGINVATFQQNNGITVFNRGGAETGLEAETSTNWSVGAVVAPRMSGPVSISLALDYFNIKVENGVSSLGGGTILSRCYSATDFSPTEGFCRFVQRNANNALTVTSGFVNLSTDVVKGFEFTGRLGADLFGGRFTFNASLTKYTEQSDRLFPEEILLDSNGTLNTPDWVGSFDATYRKGAFLFRYGLEWFDGSSGTYKLFSTSRQTGLVDTALEQSYRDLYLLETPAYFLHSASMQVMAAEDFVVTIGARNLFDKKPPRVSAAVNTVGNAPLYSGYDYTGRQFFVNTTFKF</sequence>
<evidence type="ECO:0000256" key="1">
    <source>
        <dbReference type="ARBA" id="ARBA00004442"/>
    </source>
</evidence>
<dbReference type="EMBL" id="JBHUEL010000002">
    <property type="protein sequence ID" value="MFD1765805.1"/>
    <property type="molecule type" value="Genomic_DNA"/>
</dbReference>